<dbReference type="InterPro" id="IPR000305">
    <property type="entry name" value="GIY-YIG_endonuc"/>
</dbReference>
<dbReference type="CDD" id="cd10449">
    <property type="entry name" value="GIY-YIG_SLX1_like"/>
    <property type="match status" value="1"/>
</dbReference>
<dbReference type="Pfam" id="PF01541">
    <property type="entry name" value="GIY-YIG"/>
    <property type="match status" value="1"/>
</dbReference>
<dbReference type="PANTHER" id="PTHR34477">
    <property type="entry name" value="UPF0213 PROTEIN YHBQ"/>
    <property type="match status" value="1"/>
</dbReference>
<evidence type="ECO:0000313" key="4">
    <source>
        <dbReference type="Proteomes" id="UP000001654"/>
    </source>
</evidence>
<keyword evidence="4" id="KW-1185">Reference proteome</keyword>
<proteinExistence type="inferred from homology"/>
<reference evidence="3 4" key="1">
    <citation type="journal article" date="2010" name="BMC Genomics">
        <title>The complete genome of Zunongwangia profunda SM-A87 reveals its adaptation to the deep-sea environment and ecological role in sedimentary organic nitrogen degradation.</title>
        <authorList>
            <person name="Qin Q.L."/>
            <person name="Zhang X.Y."/>
            <person name="Wang X.M."/>
            <person name="Liu G.M."/>
            <person name="Chen X.L."/>
            <person name="Xie B.B."/>
            <person name="Dang H.Y."/>
            <person name="Zhou B.C."/>
            <person name="Yu J."/>
            <person name="Zhang Y.Z."/>
        </authorList>
    </citation>
    <scope>NUCLEOTIDE SEQUENCE [LARGE SCALE GENOMIC DNA]</scope>
    <source>
        <strain evidence="4">DSM 18752 / CCTCC AB 206139 / SM-A87</strain>
    </source>
</reference>
<dbReference type="InterPro" id="IPR035901">
    <property type="entry name" value="GIY-YIG_endonuc_sf"/>
</dbReference>
<dbReference type="PROSITE" id="PS50164">
    <property type="entry name" value="GIY_YIG"/>
    <property type="match status" value="1"/>
</dbReference>
<dbReference type="Gene3D" id="3.40.1440.10">
    <property type="entry name" value="GIY-YIG endonuclease"/>
    <property type="match status" value="1"/>
</dbReference>
<dbReference type="eggNOG" id="COG2827">
    <property type="taxonomic scope" value="Bacteria"/>
</dbReference>
<gene>
    <name evidence="3" type="ordered locus">ZPR_0151</name>
</gene>
<comment type="similarity">
    <text evidence="1">Belongs to the UPF0213 family.</text>
</comment>
<organism evidence="3 4">
    <name type="scientific">Zunongwangia profunda (strain DSM 18752 / CCTCC AB 206139 / SM-A87)</name>
    <name type="common">Wangia profunda</name>
    <dbReference type="NCBI Taxonomy" id="655815"/>
    <lineage>
        <taxon>Bacteria</taxon>
        <taxon>Pseudomonadati</taxon>
        <taxon>Bacteroidota</taxon>
        <taxon>Flavobacteriia</taxon>
        <taxon>Flavobacteriales</taxon>
        <taxon>Flavobacteriaceae</taxon>
        <taxon>Zunongwangia</taxon>
    </lineage>
</organism>
<sequence>MHFVYIIYSQKVDQFYIGETEDIENRLLKHNTGFFKNSFTAKTNDWKLFFSISCYNRTQAQKIEKHIKKMKSRKYIQNLKKHPNISKKLLLKY</sequence>
<name>D5BCK1_ZUNPS</name>
<dbReference type="KEGG" id="zpr:ZPR_0151"/>
<dbReference type="InterPro" id="IPR050190">
    <property type="entry name" value="UPF0213_domain"/>
</dbReference>
<dbReference type="Proteomes" id="UP000001654">
    <property type="component" value="Chromosome"/>
</dbReference>
<evidence type="ECO:0000313" key="3">
    <source>
        <dbReference type="EMBL" id="ADF50514.1"/>
    </source>
</evidence>
<evidence type="ECO:0000259" key="2">
    <source>
        <dbReference type="PROSITE" id="PS50164"/>
    </source>
</evidence>
<dbReference type="RefSeq" id="WP_013069667.1">
    <property type="nucleotide sequence ID" value="NC_014041.1"/>
</dbReference>
<evidence type="ECO:0000256" key="1">
    <source>
        <dbReference type="ARBA" id="ARBA00007435"/>
    </source>
</evidence>
<feature type="domain" description="GIY-YIG" evidence="2">
    <location>
        <begin position="1"/>
        <end position="77"/>
    </location>
</feature>
<dbReference type="EMBL" id="CP001650">
    <property type="protein sequence ID" value="ADF50514.1"/>
    <property type="molecule type" value="Genomic_DNA"/>
</dbReference>
<dbReference type="OrthoDB" id="1495241at2"/>
<protein>
    <submittedName>
        <fullName evidence="3">Protein containing GIY-YIG catalytic domain</fullName>
    </submittedName>
</protein>
<dbReference type="HOGENOM" id="CLU_135650_6_1_10"/>
<dbReference type="SUPFAM" id="SSF82771">
    <property type="entry name" value="GIY-YIG endonuclease"/>
    <property type="match status" value="1"/>
</dbReference>
<dbReference type="PANTHER" id="PTHR34477:SF1">
    <property type="entry name" value="UPF0213 PROTEIN YHBQ"/>
    <property type="match status" value="1"/>
</dbReference>
<dbReference type="AlphaFoldDB" id="D5BCK1"/>
<accession>D5BCK1</accession>